<protein>
    <submittedName>
        <fullName evidence="1">Uncharacterized protein</fullName>
    </submittedName>
</protein>
<proteinExistence type="predicted"/>
<evidence type="ECO:0000313" key="2">
    <source>
        <dbReference type="Proteomes" id="UP001516023"/>
    </source>
</evidence>
<keyword evidence="2" id="KW-1185">Reference proteome</keyword>
<accession>A0ABD3P488</accession>
<comment type="caution">
    <text evidence="1">The sequence shown here is derived from an EMBL/GenBank/DDBJ whole genome shotgun (WGS) entry which is preliminary data.</text>
</comment>
<reference evidence="1 2" key="1">
    <citation type="journal article" date="2020" name="G3 (Bethesda)">
        <title>Improved Reference Genome for Cyclotella cryptica CCMP332, a Model for Cell Wall Morphogenesis, Salinity Adaptation, and Lipid Production in Diatoms (Bacillariophyta).</title>
        <authorList>
            <person name="Roberts W.R."/>
            <person name="Downey K.M."/>
            <person name="Ruck E.C."/>
            <person name="Traller J.C."/>
            <person name="Alverson A.J."/>
        </authorList>
    </citation>
    <scope>NUCLEOTIDE SEQUENCE [LARGE SCALE GENOMIC DNA]</scope>
    <source>
        <strain evidence="1 2">CCMP332</strain>
    </source>
</reference>
<sequence length="217" mass="24258">MAHTFSSVRDFLDHQQHLPDVDASDIASTNAVEHGDCILTVRISESHQKDEIVDTSKFAPQDIEKLRAEDPFLYYSIQNNRRKRFCCDFDEDVFAPDNADVFSQGVSAQIDVGDRSAEGGISIGSTSSTGEPILSPVAFRRTSMPNLVASSSNPKQARRHSIIATTNTVKRQRRLSTEVHPCLMYEFLLDKSDLDGPEIILDKNEEDELVPHLQDIP</sequence>
<dbReference type="AlphaFoldDB" id="A0ABD3P488"/>
<name>A0ABD3P488_9STRA</name>
<dbReference type="Proteomes" id="UP001516023">
    <property type="component" value="Unassembled WGS sequence"/>
</dbReference>
<dbReference type="EMBL" id="JABMIG020000288">
    <property type="protein sequence ID" value="KAL3782369.1"/>
    <property type="molecule type" value="Genomic_DNA"/>
</dbReference>
<organism evidence="1 2">
    <name type="scientific">Cyclotella cryptica</name>
    <dbReference type="NCBI Taxonomy" id="29204"/>
    <lineage>
        <taxon>Eukaryota</taxon>
        <taxon>Sar</taxon>
        <taxon>Stramenopiles</taxon>
        <taxon>Ochrophyta</taxon>
        <taxon>Bacillariophyta</taxon>
        <taxon>Coscinodiscophyceae</taxon>
        <taxon>Thalassiosirophycidae</taxon>
        <taxon>Stephanodiscales</taxon>
        <taxon>Stephanodiscaceae</taxon>
        <taxon>Cyclotella</taxon>
    </lineage>
</organism>
<evidence type="ECO:0000313" key="1">
    <source>
        <dbReference type="EMBL" id="KAL3782369.1"/>
    </source>
</evidence>
<gene>
    <name evidence="1" type="ORF">HJC23_002984</name>
</gene>